<feature type="domain" description="Transglycosylase SLT" evidence="2">
    <location>
        <begin position="23"/>
        <end position="112"/>
    </location>
</feature>
<organism evidence="3 4">
    <name type="scientific">Ralstonia phage RsoP1IDN</name>
    <dbReference type="NCBI Taxonomy" id="2060091"/>
    <lineage>
        <taxon>Viruses</taxon>
        <taxon>Duplodnaviria</taxon>
        <taxon>Heunggongvirae</taxon>
        <taxon>Uroviricota</taxon>
        <taxon>Caudoviricetes</taxon>
        <taxon>Autographivirales</taxon>
        <taxon>Autonotataviridae</taxon>
        <taxon>Okabevirinae</taxon>
        <taxon>Higashivirus</taxon>
        <taxon>Higashivirus RsoP1IDN</taxon>
    </lineage>
</organism>
<dbReference type="Pfam" id="PF01464">
    <property type="entry name" value="SLT"/>
    <property type="match status" value="1"/>
</dbReference>
<feature type="region of interest" description="Disordered" evidence="1">
    <location>
        <begin position="1"/>
        <end position="25"/>
    </location>
</feature>
<evidence type="ECO:0000256" key="1">
    <source>
        <dbReference type="SAM" id="MobiDB-lite"/>
    </source>
</evidence>
<evidence type="ECO:0000259" key="2">
    <source>
        <dbReference type="Pfam" id="PF01464"/>
    </source>
</evidence>
<dbReference type="Gene3D" id="1.10.530.10">
    <property type="match status" value="1"/>
</dbReference>
<dbReference type="SUPFAM" id="SSF53955">
    <property type="entry name" value="Lysozyme-like"/>
    <property type="match status" value="1"/>
</dbReference>
<name>A0A2P0VPH2_9CAUD</name>
<reference evidence="3 4" key="1">
    <citation type="submission" date="2017-12" db="EMBL/GenBank/DDBJ databases">
        <title>Complete genome sequence of Ralstonia solanacearum infecting bacteriophage RS-IDN-P1 isolated from eggplant soil in Indonesia.</title>
        <authorList>
            <person name="Addy H.S."/>
            <person name="Farid M.M."/>
            <person name="Ahmad A.A."/>
            <person name="Huang Q."/>
        </authorList>
    </citation>
    <scope>NUCLEOTIDE SEQUENCE [LARGE SCALE GENOMIC DNA]</scope>
</reference>
<sequence>MAKFQPTEQQLEDARKQDRSLGIPEGTTARQIEVESGWNPHALSGKGAMGYVQVVPKTLESISARVGRDLNPADWNDALTIHGAVMKENLGRWGNLDDALRAYNAGWNPRNWDNPETNGYIQKITGGQGGAAAALFAADSAEKLGTYGKSLQDLETARQFTQGAEYGQATPGSEALTPTIQQGLPDADAIQLANRTANTSGFLEATVAAATNDTLTAALWGLQKRGLVDPQFDPFSEGRRAALEAEGLYGDQTARDHIGASINEEDYNARVQDERDRRELMSRMANTDGLAGAGVVAGQFLGSMADPVAIIGSLGAGAAVAALRGAGAATRAAMIAEAALGGAVENVAQQYAIDQVQGTRFDWASMTQQAAFGAGLGALGGVIGAREKRAAEGRQEQPGTTPTGADAGGDMPGRHVNEEDPLDAYMQGSQAEVEDILRRKGDEAYNEGVTGQRRLDADEGGLFSSDFYDIYGPARTLDDDLESALRGWQDETVSIERDKVRRGGDDISEDAAGVRSEEHLIEQKVAAGGPDVPVNEPPFGRTSVEHLATSIKSGREELARLTQTAKDPLIKQLAGRLLSVLKTDVKIEVIKKSDAAPMGGRPHYEFGSNTVRIAPSDGDWVMLHELAHAGTALKLEYGKANPGSVHGQLYTQFEELRKSTRDAWAALTDGERAKRMTASRRDFVRGALEGKKNPTPETIQKAGSEAGAVNNVDYYFQDVHEFAAGLYSGDNAFVRFLAGLHVPATGQNFLTKAVQIVKDLLGLTNVQTNALARAMHLVDEILESPLNTTLRFGTEDRRSMSILQAPPTPASIIGSWTTTALQEKVLTALSHVNISRNANKATEGLLSGLGYVDKKTGGWLVTPAQRLSQSASEVVRRAGALLFENAAGTDARNNSVSINYERLRRGYTDQYLMDVEKNLIEAMTPGEKAKYLTGFGAKEVIERIDTAVAELRFQKRMAIAKGGNMQYPQTPVGRIAAVMDEQVRRVTEEGIQAGNQHAKDVSGTGWVGFLPQTWKWDKFANALRTDRKTWDAVKKNFTEQYTEMIVDPAIAKATAAGANTQELAAIRAAMTKQVEARVETRMGEAIRDPGTRGNRDDTKFAKIAAELLEEQFDGQPVTPQVVADFRKALGDIVKDRTRTEFDTLRVVDGVRLLDFLEHGIIDNVQHIGRKALGDIVKDRTRTEFDTLRVVDGVRLLDFLEHGIIDNVQHIGHRFAGQNAMAKAGLKDPHYFDALLDLAAKDGASQADMEDLAFAGRAYGFLPSKAADMPALAALRNFAYSAMMGKLGFSQLADLGSIASNLGVGSLFRMLPRTLSREPELVKQLGRMSLSLVGQDYRLHRLTADVLPDGRAMQGGLQSLQIVSNRAAGLVSHLSLSNFMNKTLHKAFLPTMMEDLTRAVQGRDGGMSARRLADAGIDAPMAQRIAAQLSAHDAGRKAGDAFHWDNWTDAEAMDSFIAAAQRITYQTFQRSLVGESQAWRSENAVGILFGQFRGFGLTAMEKSTARNLNIADAQAFVGLALSTALGAAMAYGRIEMNTLGMSDAKAREYRKKQTGFAFTELVLNNVNQSGMLGDAVSIGELVFGGNSRGQQAGFEPPAVSLVGGLGKVATQAGAFLTGEGDVKKLSQSLLRIAPGGNTYAGTWLLNQTK</sequence>
<proteinExistence type="predicted"/>
<keyword evidence="4" id="KW-1185">Reference proteome</keyword>
<dbReference type="CDD" id="cd00254">
    <property type="entry name" value="LT-like"/>
    <property type="match status" value="1"/>
</dbReference>
<gene>
    <name evidence="3" type="ORF">RsoP1IDN_33</name>
</gene>
<evidence type="ECO:0000313" key="4">
    <source>
        <dbReference type="Proteomes" id="UP000242003"/>
    </source>
</evidence>
<evidence type="ECO:0000313" key="3">
    <source>
        <dbReference type="EMBL" id="AUG85434.1"/>
    </source>
</evidence>
<accession>A0A2P0VPH2</accession>
<protein>
    <submittedName>
        <fullName evidence="3">Putative transglycosylase</fullName>
    </submittedName>
</protein>
<dbReference type="EMBL" id="MG652450">
    <property type="protein sequence ID" value="AUG85434.1"/>
    <property type="molecule type" value="Genomic_DNA"/>
</dbReference>
<dbReference type="Proteomes" id="UP000242003">
    <property type="component" value="Segment"/>
</dbReference>
<dbReference type="InterPro" id="IPR023346">
    <property type="entry name" value="Lysozyme-like_dom_sf"/>
</dbReference>
<feature type="region of interest" description="Disordered" evidence="1">
    <location>
        <begin position="387"/>
        <end position="426"/>
    </location>
</feature>
<dbReference type="InterPro" id="IPR008258">
    <property type="entry name" value="Transglycosylase_SLT_dom_1"/>
</dbReference>